<proteinExistence type="predicted"/>
<keyword evidence="3" id="KW-1185">Reference proteome</keyword>
<organism evidence="2 3">
    <name type="scientific">Nicoliella spurrieriana</name>
    <dbReference type="NCBI Taxonomy" id="2925830"/>
    <lineage>
        <taxon>Bacteria</taxon>
        <taxon>Bacillati</taxon>
        <taxon>Bacillota</taxon>
        <taxon>Bacilli</taxon>
        <taxon>Lactobacillales</taxon>
        <taxon>Lactobacillaceae</taxon>
        <taxon>Nicoliella</taxon>
    </lineage>
</organism>
<name>A0A976RQZ7_9LACO</name>
<sequence>MIEFIRLGTLKRAYLQLIKKRWPKISTNQLIIRRQLIDTYKLQQDPSRIKNKQIKQIISGSLCITIGIALGGYLISNFYLGFIPLTIMFFEAALIFLASVQTEARDNLIYQQYIRTHLDNDLKIVLMPDQMVQAHSRLRLIIWTTLMVESVLLVGWILLYYIH</sequence>
<dbReference type="EMBL" id="CP093360">
    <property type="protein sequence ID" value="UQS86198.1"/>
    <property type="molecule type" value="Genomic_DNA"/>
</dbReference>
<dbReference type="AlphaFoldDB" id="A0A976RQZ7"/>
<feature type="transmembrane region" description="Helical" evidence="1">
    <location>
        <begin position="81"/>
        <end position="100"/>
    </location>
</feature>
<protein>
    <submittedName>
        <fullName evidence="2">Uncharacterized protein</fullName>
    </submittedName>
</protein>
<evidence type="ECO:0000256" key="1">
    <source>
        <dbReference type="SAM" id="Phobius"/>
    </source>
</evidence>
<feature type="transmembrane region" description="Helical" evidence="1">
    <location>
        <begin position="57"/>
        <end position="75"/>
    </location>
</feature>
<dbReference type="KEGG" id="lbe:MOO44_00730"/>
<keyword evidence="1" id="KW-1133">Transmembrane helix</keyword>
<feature type="transmembrane region" description="Helical" evidence="1">
    <location>
        <begin position="140"/>
        <end position="162"/>
    </location>
</feature>
<keyword evidence="1" id="KW-0472">Membrane</keyword>
<dbReference type="Proteomes" id="UP000831181">
    <property type="component" value="Plasmid p1unnamed"/>
</dbReference>
<evidence type="ECO:0000313" key="3">
    <source>
        <dbReference type="Proteomes" id="UP000831181"/>
    </source>
</evidence>
<geneLocation type="plasmid" evidence="2 3">
    <name>p1unnamed</name>
</geneLocation>
<evidence type="ECO:0000313" key="2">
    <source>
        <dbReference type="EMBL" id="UQS86198.1"/>
    </source>
</evidence>
<gene>
    <name evidence="2" type="ORF">MOO44_00730</name>
</gene>
<reference evidence="2" key="1">
    <citation type="journal article" date="2022" name="Int. J. Syst. Evol. Microbiol.">
        <title>Apilactobacillus apisilvae sp. nov., Nicolia spurrieriana gen. nov. sp. nov., Bombilactobacillus folatiphilus sp. nov. and Bombilactobacillus thymidiniphilus sp. nov., four new lactic acid bacterial isolates from stingless bees Tetragonula carbonaria and Austroplebeia australis.</title>
        <authorList>
            <person name="Oliphant S.A."/>
            <person name="Watson-Haigh N.S."/>
            <person name="Sumby K.M."/>
            <person name="Gardner J."/>
            <person name="Groom S."/>
            <person name="Jiranek V."/>
        </authorList>
    </citation>
    <scope>NUCLEOTIDE SEQUENCE</scope>
    <source>
        <strain evidence="2">SGEP1_A5</strain>
    </source>
</reference>
<keyword evidence="2" id="KW-0614">Plasmid</keyword>
<accession>A0A976RQZ7</accession>
<keyword evidence="1" id="KW-0812">Transmembrane</keyword>